<gene>
    <name evidence="2" type="ORF">QYT958_LOCUS44570</name>
</gene>
<organism evidence="2 3">
    <name type="scientific">Rotaria socialis</name>
    <dbReference type="NCBI Taxonomy" id="392032"/>
    <lineage>
        <taxon>Eukaryota</taxon>
        <taxon>Metazoa</taxon>
        <taxon>Spiralia</taxon>
        <taxon>Gnathifera</taxon>
        <taxon>Rotifera</taxon>
        <taxon>Eurotatoria</taxon>
        <taxon>Bdelloidea</taxon>
        <taxon>Philodinida</taxon>
        <taxon>Philodinidae</taxon>
        <taxon>Rotaria</taxon>
    </lineage>
</organism>
<feature type="region of interest" description="Disordered" evidence="1">
    <location>
        <begin position="1"/>
        <end position="22"/>
    </location>
</feature>
<accession>A0A822EFG7</accession>
<evidence type="ECO:0000313" key="3">
    <source>
        <dbReference type="Proteomes" id="UP000663848"/>
    </source>
</evidence>
<dbReference type="AlphaFoldDB" id="A0A822EFG7"/>
<comment type="caution">
    <text evidence="2">The sequence shown here is derived from an EMBL/GenBank/DDBJ whole genome shotgun (WGS) entry which is preliminary data.</text>
</comment>
<dbReference type="Proteomes" id="UP000663848">
    <property type="component" value="Unassembled WGS sequence"/>
</dbReference>
<protein>
    <submittedName>
        <fullName evidence="2">Uncharacterized protein</fullName>
    </submittedName>
</protein>
<dbReference type="EMBL" id="CAJOBR010069631">
    <property type="protein sequence ID" value="CAF5095610.1"/>
    <property type="molecule type" value="Genomic_DNA"/>
</dbReference>
<feature type="non-terminal residue" evidence="2">
    <location>
        <position position="22"/>
    </location>
</feature>
<sequence length="22" mass="2489">MNQYDDAEEALTEANFLNNQSA</sequence>
<feature type="compositionally biased region" description="Acidic residues" evidence="1">
    <location>
        <begin position="1"/>
        <end position="11"/>
    </location>
</feature>
<proteinExistence type="predicted"/>
<name>A0A822EFG7_9BILA</name>
<reference evidence="2" key="1">
    <citation type="submission" date="2021-02" db="EMBL/GenBank/DDBJ databases">
        <authorList>
            <person name="Nowell W R."/>
        </authorList>
    </citation>
    <scope>NUCLEOTIDE SEQUENCE</scope>
</reference>
<evidence type="ECO:0000256" key="1">
    <source>
        <dbReference type="SAM" id="MobiDB-lite"/>
    </source>
</evidence>
<evidence type="ECO:0000313" key="2">
    <source>
        <dbReference type="EMBL" id="CAF5095610.1"/>
    </source>
</evidence>